<feature type="transmembrane region" description="Helical" evidence="1">
    <location>
        <begin position="71"/>
        <end position="95"/>
    </location>
</feature>
<evidence type="ECO:0000313" key="2">
    <source>
        <dbReference type="EMBL" id="AAZ46076.1"/>
    </source>
</evidence>
<feature type="transmembrane region" description="Helical" evidence="1">
    <location>
        <begin position="12"/>
        <end position="31"/>
    </location>
</feature>
<protein>
    <submittedName>
        <fullName evidence="2">Uncharacterized protein</fullName>
    </submittedName>
</protein>
<keyword evidence="1" id="KW-1133">Transmembrane helix</keyword>
<feature type="transmembrane region" description="Helical" evidence="1">
    <location>
        <begin position="43"/>
        <end position="65"/>
    </location>
</feature>
<keyword evidence="1" id="KW-0812">Transmembrane</keyword>
<dbReference type="EMBL" id="CP000089">
    <property type="protein sequence ID" value="AAZ46076.1"/>
    <property type="molecule type" value="Genomic_DNA"/>
</dbReference>
<proteinExistence type="predicted"/>
<organism evidence="2">
    <name type="scientific">Dechloromonas aromatica (strain RCB)</name>
    <dbReference type="NCBI Taxonomy" id="159087"/>
    <lineage>
        <taxon>Bacteria</taxon>
        <taxon>Pseudomonadati</taxon>
        <taxon>Pseudomonadota</taxon>
        <taxon>Betaproteobacteria</taxon>
        <taxon>Rhodocyclales</taxon>
        <taxon>Azonexaceae</taxon>
        <taxon>Dechloromonas</taxon>
    </lineage>
</organism>
<dbReference type="OrthoDB" id="9887665at2"/>
<dbReference type="HOGENOM" id="CLU_1420871_0_0_4"/>
<evidence type="ECO:0000256" key="1">
    <source>
        <dbReference type="SAM" id="Phobius"/>
    </source>
</evidence>
<gene>
    <name evidence="2" type="ordered locus">Daro_1326</name>
</gene>
<dbReference type="STRING" id="159087.Daro_1326"/>
<keyword evidence="1" id="KW-0472">Membrane</keyword>
<reference evidence="2" key="1">
    <citation type="submission" date="2005-08" db="EMBL/GenBank/DDBJ databases">
        <title>Complete sequence of Dechloromonas aromatica RCB.</title>
        <authorList>
            <person name="Salinero K.K."/>
            <person name="Copeland A."/>
            <person name="Lucas S."/>
            <person name="Lapidus A."/>
            <person name="Barry K."/>
            <person name="Detter J.C."/>
            <person name="Glavina T."/>
            <person name="Hammon N."/>
            <person name="Israni S."/>
            <person name="Pitluck S."/>
            <person name="Di Bartolo G."/>
            <person name="Trong S."/>
            <person name="Schmutz J."/>
            <person name="Larimer F."/>
            <person name="Land M."/>
            <person name="Ivanova N."/>
            <person name="Richardson P."/>
        </authorList>
    </citation>
    <scope>NUCLEOTIDE SEQUENCE</scope>
    <source>
        <strain evidence="2">RCB</strain>
    </source>
</reference>
<dbReference type="KEGG" id="dar:Daro_1326"/>
<dbReference type="eggNOG" id="ENOG5034614">
    <property type="taxonomic scope" value="Bacteria"/>
</dbReference>
<dbReference type="AlphaFoldDB" id="Q47GF5"/>
<sequence>METDMLESQAFAYGVLFSLAIVLFFLARMATEDVIPINQRAKRLALIGGLMGVLLMATANVMIYVRVSQQLASFIVFPMVIGGCVWLMLGMPWLYRYFGGLPRTEQTEGPLIGIENETRRQQAKLWEKLRSMHHFREMLNGDLISLVTGDRIYWTTSGGVPCLAIEVASSTSLVVSRVETLVRYVEVQGNVAQLLVNAGTAKGGGNDDSGPI</sequence>
<accession>Q47GF5</accession>
<name>Q47GF5_DECAR</name>